<dbReference type="Proteomes" id="UP000615446">
    <property type="component" value="Unassembled WGS sequence"/>
</dbReference>
<dbReference type="AlphaFoldDB" id="A0A8H3KPP4"/>
<gene>
    <name evidence="1" type="ORF">RCL2_000008300</name>
</gene>
<name>A0A8H3KPP4_9GLOM</name>
<protein>
    <submittedName>
        <fullName evidence="1">Uncharacterized protein</fullName>
    </submittedName>
</protein>
<accession>A0A8H3KPP4</accession>
<evidence type="ECO:0000313" key="2">
    <source>
        <dbReference type="Proteomes" id="UP000615446"/>
    </source>
</evidence>
<reference evidence="1" key="1">
    <citation type="submission" date="2019-10" db="EMBL/GenBank/DDBJ databases">
        <title>Conservation and host-specific expression of non-tandemly repeated heterogenous ribosome RNA gene in arbuscular mycorrhizal fungi.</title>
        <authorList>
            <person name="Maeda T."/>
            <person name="Kobayashi Y."/>
            <person name="Nakagawa T."/>
            <person name="Ezawa T."/>
            <person name="Yamaguchi K."/>
            <person name="Bino T."/>
            <person name="Nishimoto Y."/>
            <person name="Shigenobu S."/>
            <person name="Kawaguchi M."/>
        </authorList>
    </citation>
    <scope>NUCLEOTIDE SEQUENCE</scope>
    <source>
        <strain evidence="1">HR1</strain>
    </source>
</reference>
<proteinExistence type="predicted"/>
<comment type="caution">
    <text evidence="1">The sequence shown here is derived from an EMBL/GenBank/DDBJ whole genome shotgun (WGS) entry which is preliminary data.</text>
</comment>
<sequence length="149" mass="17438">MSSTTSPTLANFIKGAIYKEFYERFNKTIASFKLYKRKPEALAYIDNLTANKDCSKNPLYLFFKFFAANFNNAADRMQLIVKSNFIQQLERAIANPIIEECLSDHFMDLEIFRNDEHQLKSYLIWITIESDPDDTHIITVYHPNLRLGQ</sequence>
<evidence type="ECO:0000313" key="1">
    <source>
        <dbReference type="EMBL" id="GES72519.1"/>
    </source>
</evidence>
<organism evidence="1 2">
    <name type="scientific">Rhizophagus clarus</name>
    <dbReference type="NCBI Taxonomy" id="94130"/>
    <lineage>
        <taxon>Eukaryota</taxon>
        <taxon>Fungi</taxon>
        <taxon>Fungi incertae sedis</taxon>
        <taxon>Mucoromycota</taxon>
        <taxon>Glomeromycotina</taxon>
        <taxon>Glomeromycetes</taxon>
        <taxon>Glomerales</taxon>
        <taxon>Glomeraceae</taxon>
        <taxon>Rhizophagus</taxon>
    </lineage>
</organism>
<dbReference type="EMBL" id="BLAL01000002">
    <property type="protein sequence ID" value="GES72519.1"/>
    <property type="molecule type" value="Genomic_DNA"/>
</dbReference>